<keyword evidence="3" id="KW-0269">Exonuclease</keyword>
<dbReference type="Pfam" id="PF00929">
    <property type="entry name" value="RNase_T"/>
    <property type="match status" value="1"/>
</dbReference>
<dbReference type="SMART" id="SM00479">
    <property type="entry name" value="EXOIII"/>
    <property type="match status" value="1"/>
</dbReference>
<dbReference type="EC" id="2.7.7.7" evidence="1"/>
<evidence type="ECO:0000313" key="11">
    <source>
        <dbReference type="Proteomes" id="UP000078070"/>
    </source>
</evidence>
<accession>A0A1A9F352</accession>
<dbReference type="GO" id="GO:0005829">
    <property type="term" value="C:cytosol"/>
    <property type="evidence" value="ECO:0007669"/>
    <property type="project" value="TreeGrafter"/>
</dbReference>
<dbReference type="InterPro" id="IPR035965">
    <property type="entry name" value="PAS-like_dom_sf"/>
</dbReference>
<dbReference type="AlphaFoldDB" id="A0A1A9F352"/>
<dbReference type="RefSeq" id="WP_067385825.1">
    <property type="nucleotide sequence ID" value="NZ_CP015839.1"/>
</dbReference>
<feature type="domain" description="PAS" evidence="8">
    <location>
        <begin position="132"/>
        <end position="198"/>
    </location>
</feature>
<dbReference type="Gene3D" id="3.30.450.20">
    <property type="entry name" value="PAS domain"/>
    <property type="match status" value="1"/>
</dbReference>
<proteinExistence type="predicted"/>
<dbReference type="GO" id="GO:0003677">
    <property type="term" value="F:DNA binding"/>
    <property type="evidence" value="ECO:0007669"/>
    <property type="project" value="InterPro"/>
</dbReference>
<dbReference type="OrthoDB" id="9803913at2"/>
<evidence type="ECO:0000259" key="8">
    <source>
        <dbReference type="SMART" id="SM00091"/>
    </source>
</evidence>
<dbReference type="InterPro" id="IPR013656">
    <property type="entry name" value="PAS_4"/>
</dbReference>
<dbReference type="SMART" id="SM00091">
    <property type="entry name" value="PAS"/>
    <property type="match status" value="1"/>
</dbReference>
<dbReference type="InterPro" id="IPR000014">
    <property type="entry name" value="PAS"/>
</dbReference>
<dbReference type="CDD" id="cd00130">
    <property type="entry name" value="PAS"/>
    <property type="match status" value="1"/>
</dbReference>
<comment type="function">
    <text evidence="4">DNA polymerase III is a complex, multichain enzyme responsible for most of the replicative synthesis in bacteria. The epsilon subunit contain the editing function and is a proofreading 3'-5' exonuclease.</text>
</comment>
<organism evidence="10 11">
    <name type="scientific">Marinobacterium aestuarii</name>
    <dbReference type="NCBI Taxonomy" id="1821621"/>
    <lineage>
        <taxon>Bacteria</taxon>
        <taxon>Pseudomonadati</taxon>
        <taxon>Pseudomonadota</taxon>
        <taxon>Gammaproteobacteria</taxon>
        <taxon>Oceanospirillales</taxon>
        <taxon>Oceanospirillaceae</taxon>
        <taxon>Marinobacterium</taxon>
    </lineage>
</organism>
<dbReference type="CDD" id="cd06127">
    <property type="entry name" value="DEDDh"/>
    <property type="match status" value="1"/>
</dbReference>
<dbReference type="STRING" id="1821621.A8C75_18785"/>
<feature type="transmembrane region" description="Helical" evidence="7">
    <location>
        <begin position="7"/>
        <end position="29"/>
    </location>
</feature>
<evidence type="ECO:0000256" key="6">
    <source>
        <dbReference type="ARBA" id="ARBA00049244"/>
    </source>
</evidence>
<comment type="catalytic activity">
    <reaction evidence="6">
        <text>DNA(n) + a 2'-deoxyribonucleoside 5'-triphosphate = DNA(n+1) + diphosphate</text>
        <dbReference type="Rhea" id="RHEA:22508"/>
        <dbReference type="Rhea" id="RHEA-COMP:17339"/>
        <dbReference type="Rhea" id="RHEA-COMP:17340"/>
        <dbReference type="ChEBI" id="CHEBI:33019"/>
        <dbReference type="ChEBI" id="CHEBI:61560"/>
        <dbReference type="ChEBI" id="CHEBI:173112"/>
        <dbReference type="EC" id="2.7.7.7"/>
    </reaction>
</comment>
<dbReference type="InterPro" id="IPR013520">
    <property type="entry name" value="Ribonucl_H"/>
</dbReference>
<dbReference type="Pfam" id="PF08448">
    <property type="entry name" value="PAS_4"/>
    <property type="match status" value="1"/>
</dbReference>
<protein>
    <recommendedName>
        <fullName evidence="1">DNA-directed DNA polymerase</fullName>
        <ecNumber evidence="1">2.7.7.7</ecNumber>
    </recommendedName>
</protein>
<evidence type="ECO:0000256" key="5">
    <source>
        <dbReference type="ARBA" id="ARBA00026073"/>
    </source>
</evidence>
<keyword evidence="2" id="KW-0540">Nuclease</keyword>
<name>A0A1A9F352_9GAMM</name>
<dbReference type="PANTHER" id="PTHR30231">
    <property type="entry name" value="DNA POLYMERASE III SUBUNIT EPSILON"/>
    <property type="match status" value="1"/>
</dbReference>
<dbReference type="FunFam" id="3.30.420.10:FF:000045">
    <property type="entry name" value="3'-5' exonuclease DinG"/>
    <property type="match status" value="1"/>
</dbReference>
<keyword evidence="7" id="KW-0812">Transmembrane</keyword>
<dbReference type="SUPFAM" id="SSF55785">
    <property type="entry name" value="PYP-like sensor domain (PAS domain)"/>
    <property type="match status" value="1"/>
</dbReference>
<dbReference type="GO" id="GO:0045004">
    <property type="term" value="P:DNA replication proofreading"/>
    <property type="evidence" value="ECO:0007669"/>
    <property type="project" value="TreeGrafter"/>
</dbReference>
<evidence type="ECO:0000256" key="4">
    <source>
        <dbReference type="ARBA" id="ARBA00025483"/>
    </source>
</evidence>
<feature type="domain" description="Exonuclease" evidence="9">
    <location>
        <begin position="486"/>
        <end position="656"/>
    </location>
</feature>
<evidence type="ECO:0000256" key="7">
    <source>
        <dbReference type="SAM" id="Phobius"/>
    </source>
</evidence>
<reference evidence="11" key="1">
    <citation type="submission" date="2016-05" db="EMBL/GenBank/DDBJ databases">
        <authorList>
            <person name="Baek K."/>
            <person name="Yang S.-J."/>
        </authorList>
    </citation>
    <scope>NUCLEOTIDE SEQUENCE [LARGE SCALE GENOMIC DNA]</scope>
    <source>
        <strain evidence="11">ST58-10</strain>
    </source>
</reference>
<dbReference type="InterPro" id="IPR012337">
    <property type="entry name" value="RNaseH-like_sf"/>
</dbReference>
<dbReference type="Gene3D" id="3.30.420.10">
    <property type="entry name" value="Ribonuclease H-like superfamily/Ribonuclease H"/>
    <property type="match status" value="1"/>
</dbReference>
<dbReference type="Proteomes" id="UP000078070">
    <property type="component" value="Chromosome"/>
</dbReference>
<gene>
    <name evidence="10" type="ORF">A8C75_18785</name>
</gene>
<evidence type="ECO:0000259" key="9">
    <source>
        <dbReference type="SMART" id="SM00479"/>
    </source>
</evidence>
<dbReference type="PANTHER" id="PTHR30231:SF41">
    <property type="entry name" value="DNA POLYMERASE III SUBUNIT EPSILON"/>
    <property type="match status" value="1"/>
</dbReference>
<keyword evidence="7" id="KW-1133">Transmembrane helix</keyword>
<dbReference type="InterPro" id="IPR036397">
    <property type="entry name" value="RNaseH_sf"/>
</dbReference>
<dbReference type="SUPFAM" id="SSF53098">
    <property type="entry name" value="Ribonuclease H-like"/>
    <property type="match status" value="1"/>
</dbReference>
<dbReference type="EMBL" id="CP015839">
    <property type="protein sequence ID" value="ANG64318.1"/>
    <property type="molecule type" value="Genomic_DNA"/>
</dbReference>
<evidence type="ECO:0000256" key="1">
    <source>
        <dbReference type="ARBA" id="ARBA00012417"/>
    </source>
</evidence>
<dbReference type="GO" id="GO:0008408">
    <property type="term" value="F:3'-5' exonuclease activity"/>
    <property type="evidence" value="ECO:0007669"/>
    <property type="project" value="TreeGrafter"/>
</dbReference>
<keyword evidence="11" id="KW-1185">Reference proteome</keyword>
<sequence>MPSFQSLLGRWLLLSGTSLFSGIFLGLWLDSTLQPAGAQRAGLWLLALLPGALILLLGAALERRLLTPLRHLQVQLARLAANPDATRDFAPEGWLRPLTADFERLRDGWREDRQALHNAAEQGAHKALQIRHELEAVLQVLHTPLLLCDQHQRLLLFNPAAEQLFAQSPALGLGRRLSELLPLPGLQDALQDLPRDGRARQLLLPWGQHWLRCDLRRVAANQGEALITLQDSTAQQAADQRWHAPLAHLLPDLRRRSASLVSSSEVLASGQATPELQGRLETIVREESQALGALVDQLARHFDSLQQDPGLLQDTWSNDLWSALSERLQRQQLELLAIGIPAWLRSDGPALLELLCRLLGQLHEATGERRFEAELRLGNQRVYLDLIWPGQPIDQGRIARWLQQPLTDASAFPCLLDVLRRHDSDCWSLADEDGLHARLRLPLPALERVGAPPKARQTRPEFHDFSIADLPPPDAELGARPLGQLEMVVFDTETTGLELRQGDTLVSIGACRIINGRLLAQEAYDQLINPGRPMPPQSTQIHGLGDSDVAEAPPAAVVLPQFRDFVGHAVLVAHNAAFDLLAINLHAQTAGVSFEMPVLDTLLLSRALDPTLEGHGLDALAERFQLSFAPGTRHSALGDARVTAELLLQLLPRLQARGVHSLEQALQFQASGQRGRTAP</sequence>
<reference evidence="10 11" key="2">
    <citation type="journal article" date="2018" name="Int. J. Syst. Evol. Microbiol.">
        <title>Marinobacterium aestuarii sp. nov., a benzene-degrading marine bacterium isolated from estuary sediment.</title>
        <authorList>
            <person name="Bae S.S."/>
            <person name="Jung J."/>
            <person name="Chung D."/>
            <person name="Baek K."/>
        </authorList>
    </citation>
    <scope>NUCLEOTIDE SEQUENCE [LARGE SCALE GENOMIC DNA]</scope>
    <source>
        <strain evidence="10 11">ST58-10</strain>
    </source>
</reference>
<dbReference type="KEGG" id="mars:A8C75_18785"/>
<evidence type="ECO:0000256" key="2">
    <source>
        <dbReference type="ARBA" id="ARBA00022722"/>
    </source>
</evidence>
<keyword evidence="3" id="KW-0378">Hydrolase</keyword>
<dbReference type="GO" id="GO:0003887">
    <property type="term" value="F:DNA-directed DNA polymerase activity"/>
    <property type="evidence" value="ECO:0007669"/>
    <property type="project" value="UniProtKB-EC"/>
</dbReference>
<feature type="transmembrane region" description="Helical" evidence="7">
    <location>
        <begin position="41"/>
        <end position="61"/>
    </location>
</feature>
<dbReference type="InterPro" id="IPR006054">
    <property type="entry name" value="DnaQ"/>
</dbReference>
<keyword evidence="7" id="KW-0472">Membrane</keyword>
<dbReference type="NCBIfam" id="TIGR00573">
    <property type="entry name" value="dnaq"/>
    <property type="match status" value="1"/>
</dbReference>
<evidence type="ECO:0000256" key="3">
    <source>
        <dbReference type="ARBA" id="ARBA00022839"/>
    </source>
</evidence>
<comment type="subunit">
    <text evidence="5">DNA polymerase III contains a core (composed of alpha, epsilon and theta chains) that associates with a tau subunit. This core dimerizes to form the POLIII' complex. PolIII' associates with the gamma complex (composed of gamma, delta, delta', psi and chi chains) and with the beta chain to form the complete DNA polymerase III complex.</text>
</comment>
<evidence type="ECO:0000313" key="10">
    <source>
        <dbReference type="EMBL" id="ANG64318.1"/>
    </source>
</evidence>